<evidence type="ECO:0000313" key="3">
    <source>
        <dbReference type="Proteomes" id="UP000800039"/>
    </source>
</evidence>
<dbReference type="SUPFAM" id="SSF57850">
    <property type="entry name" value="RING/U-box"/>
    <property type="match status" value="1"/>
</dbReference>
<feature type="region of interest" description="Disordered" evidence="1">
    <location>
        <begin position="88"/>
        <end position="133"/>
    </location>
</feature>
<protein>
    <submittedName>
        <fullName evidence="2">Uncharacterized protein</fullName>
    </submittedName>
</protein>
<feature type="compositionally biased region" description="Basic and acidic residues" evidence="1">
    <location>
        <begin position="123"/>
        <end position="133"/>
    </location>
</feature>
<dbReference type="RefSeq" id="XP_040784838.1">
    <property type="nucleotide sequence ID" value="XM_040937280.1"/>
</dbReference>
<dbReference type="GeneID" id="63854530"/>
<name>A0A9P4GBN3_9PLEO</name>
<gene>
    <name evidence="2" type="ORF">K460DRAFT_409691</name>
</gene>
<evidence type="ECO:0000313" key="2">
    <source>
        <dbReference type="EMBL" id="KAF1842275.1"/>
    </source>
</evidence>
<dbReference type="OrthoDB" id="10556405at2759"/>
<accession>A0A9P4GBN3</accession>
<feature type="compositionally biased region" description="Low complexity" evidence="1">
    <location>
        <begin position="88"/>
        <end position="97"/>
    </location>
</feature>
<keyword evidence="3" id="KW-1185">Reference proteome</keyword>
<comment type="caution">
    <text evidence="2">The sequence shown here is derived from an EMBL/GenBank/DDBJ whole genome shotgun (WGS) entry which is preliminary data.</text>
</comment>
<evidence type="ECO:0000256" key="1">
    <source>
        <dbReference type="SAM" id="MobiDB-lite"/>
    </source>
</evidence>
<proteinExistence type="predicted"/>
<organism evidence="2 3">
    <name type="scientific">Cucurbitaria berberidis CBS 394.84</name>
    <dbReference type="NCBI Taxonomy" id="1168544"/>
    <lineage>
        <taxon>Eukaryota</taxon>
        <taxon>Fungi</taxon>
        <taxon>Dikarya</taxon>
        <taxon>Ascomycota</taxon>
        <taxon>Pezizomycotina</taxon>
        <taxon>Dothideomycetes</taxon>
        <taxon>Pleosporomycetidae</taxon>
        <taxon>Pleosporales</taxon>
        <taxon>Pleosporineae</taxon>
        <taxon>Cucurbitariaceae</taxon>
        <taxon>Cucurbitaria</taxon>
    </lineage>
</organism>
<sequence length="251" mass="27909">MSFNNRTPSMTNMSLANPELPRITVTDCIREEPMPLVVWLNSCLTRVSASDLSEPDRRCAICQRTMCDFYPLLKMAYEQAQKRPVHPAQAAAAAPAQVTSKSLPTADPRARNKSAHPRNPPGTHEEPPFGAKPEHTCDAGFRSECEFPIKVWTTGCEHFVGHSCLEWWIIRGRTKCPSCRTVWFKRAKNRRQTLKEAFSWWTKSCLLGKDEVVVDIAAYKGTIGGSLPRCWMQTAQTGTNGDAVGGAKADA</sequence>
<dbReference type="Proteomes" id="UP000800039">
    <property type="component" value="Unassembled WGS sequence"/>
</dbReference>
<dbReference type="AlphaFoldDB" id="A0A9P4GBN3"/>
<dbReference type="Gene3D" id="3.30.40.10">
    <property type="entry name" value="Zinc/RING finger domain, C3HC4 (zinc finger)"/>
    <property type="match status" value="1"/>
</dbReference>
<reference evidence="2" key="1">
    <citation type="submission" date="2020-01" db="EMBL/GenBank/DDBJ databases">
        <authorList>
            <consortium name="DOE Joint Genome Institute"/>
            <person name="Haridas S."/>
            <person name="Albert R."/>
            <person name="Binder M."/>
            <person name="Bloem J."/>
            <person name="Labutti K."/>
            <person name="Salamov A."/>
            <person name="Andreopoulos B."/>
            <person name="Baker S.E."/>
            <person name="Barry K."/>
            <person name="Bills G."/>
            <person name="Bluhm B.H."/>
            <person name="Cannon C."/>
            <person name="Castanera R."/>
            <person name="Culley D.E."/>
            <person name="Daum C."/>
            <person name="Ezra D."/>
            <person name="Gonzalez J.B."/>
            <person name="Henrissat B."/>
            <person name="Kuo A."/>
            <person name="Liang C."/>
            <person name="Lipzen A."/>
            <person name="Lutzoni F."/>
            <person name="Magnuson J."/>
            <person name="Mondo S."/>
            <person name="Nolan M."/>
            <person name="Ohm R."/>
            <person name="Pangilinan J."/>
            <person name="Park H.-J."/>
            <person name="Ramirez L."/>
            <person name="Alfaro M."/>
            <person name="Sun H."/>
            <person name="Tritt A."/>
            <person name="Yoshinaga Y."/>
            <person name="Zwiers L.-H."/>
            <person name="Turgeon B.G."/>
            <person name="Goodwin S.B."/>
            <person name="Spatafora J.W."/>
            <person name="Crous P.W."/>
            <person name="Grigoriev I.V."/>
        </authorList>
    </citation>
    <scope>NUCLEOTIDE SEQUENCE</scope>
    <source>
        <strain evidence="2">CBS 394.84</strain>
    </source>
</reference>
<dbReference type="EMBL" id="ML976618">
    <property type="protein sequence ID" value="KAF1842275.1"/>
    <property type="molecule type" value="Genomic_DNA"/>
</dbReference>
<dbReference type="InterPro" id="IPR013083">
    <property type="entry name" value="Znf_RING/FYVE/PHD"/>
</dbReference>